<dbReference type="KEGG" id="vg:26643841"/>
<accession>F8SJE9</accession>
<dbReference type="GeneID" id="26643841"/>
<dbReference type="EMBL" id="HQ630627">
    <property type="protein sequence ID" value="AEH03736.1"/>
    <property type="molecule type" value="Genomic_DNA"/>
</dbReference>
<name>F8SJE9_BPPA3</name>
<evidence type="ECO:0000313" key="2">
    <source>
        <dbReference type="Proteomes" id="UP000008388"/>
    </source>
</evidence>
<dbReference type="Proteomes" id="UP000008388">
    <property type="component" value="Segment"/>
</dbReference>
<keyword evidence="2" id="KW-1185">Reference proteome</keyword>
<organism evidence="1 2">
    <name type="scientific">Pseudomonas phage PhiPA3</name>
    <name type="common">Pseudomonas aeruginosa phage PhiPA3</name>
    <dbReference type="NCBI Taxonomy" id="998086"/>
    <lineage>
        <taxon>Viruses</taxon>
        <taxon>Duplodnaviria</taxon>
        <taxon>Heunggongvirae</taxon>
        <taxon>Uroviricota</taxon>
        <taxon>Caudoviricetes</taxon>
        <taxon>Chimalliviridae</taxon>
        <taxon>Miltoncavirus</taxon>
        <taxon>Miltoncavirus PhiPA3</taxon>
    </lineage>
</organism>
<proteinExistence type="predicted"/>
<protein>
    <submittedName>
        <fullName evidence="1">Uncharacterized protein 313</fullName>
    </submittedName>
</protein>
<dbReference type="RefSeq" id="YP_009217392.1">
    <property type="nucleotide sequence ID" value="NC_028999.1"/>
</dbReference>
<gene>
    <name evidence="1" type="primary">313</name>
</gene>
<organismHost>
    <name type="scientific">Pseudomonas aeruginosa</name>
    <dbReference type="NCBI Taxonomy" id="287"/>
</organismHost>
<sequence length="108" mass="11709">MTTQFFGAVKEARQAAIDLYKTQLTDEQVREAVKGMGADEIIAHFTGIREQRAMDAIDMAIGGTLDAVENHYEEIIEATASDSEGTEIEVSVSCVSSLAASFFDEISN</sequence>
<evidence type="ECO:0000313" key="1">
    <source>
        <dbReference type="EMBL" id="AEH03736.1"/>
    </source>
</evidence>
<reference evidence="1 2" key="1">
    <citation type="journal article" date="2011" name="Microbiology">
        <title>The Pseudomonas aeruginosa generalized transducing phage phiPA3 is a new member of the phiKZ-like group of 'jumbo' phages, and infects model laboratory strains and clinical isolates from cystic fibrosis patients.</title>
        <authorList>
            <person name="Monson R."/>
            <person name="Foulds I."/>
            <person name="Foweraker J."/>
            <person name="Welch M."/>
            <person name="Salmond G.P."/>
        </authorList>
    </citation>
    <scope>NUCLEOTIDE SEQUENCE [LARGE SCALE GENOMIC DNA]</scope>
</reference>